<feature type="signal peptide" evidence="2">
    <location>
        <begin position="1"/>
        <end position="18"/>
    </location>
</feature>
<dbReference type="CDD" id="cd00118">
    <property type="entry name" value="LysM"/>
    <property type="match status" value="2"/>
</dbReference>
<dbReference type="PANTHER" id="PTHR33734:SF22">
    <property type="entry name" value="MEMBRANE-BOUND LYTIC MUREIN TRANSGLYCOSYLASE D"/>
    <property type="match status" value="1"/>
</dbReference>
<reference evidence="4" key="1">
    <citation type="submission" date="2024-05" db="EMBL/GenBank/DDBJ databases">
        <authorList>
            <person name="Jung D.-H."/>
        </authorList>
    </citation>
    <scope>NUCLEOTIDE SEQUENCE</scope>
    <source>
        <strain evidence="4">JA-25</strain>
    </source>
</reference>
<feature type="region of interest" description="Disordered" evidence="1">
    <location>
        <begin position="432"/>
        <end position="654"/>
    </location>
</feature>
<dbReference type="Pfam" id="PF01476">
    <property type="entry name" value="LysM"/>
    <property type="match status" value="3"/>
</dbReference>
<dbReference type="PROSITE" id="PS51782">
    <property type="entry name" value="LYSM"/>
    <property type="match status" value="3"/>
</dbReference>
<dbReference type="Proteomes" id="UP000606008">
    <property type="component" value="Unassembled WGS sequence"/>
</dbReference>
<evidence type="ECO:0000259" key="3">
    <source>
        <dbReference type="PROSITE" id="PS51782"/>
    </source>
</evidence>
<feature type="chain" id="PRO_5046167823" evidence="2">
    <location>
        <begin position="19"/>
        <end position="787"/>
    </location>
</feature>
<dbReference type="InterPro" id="IPR018392">
    <property type="entry name" value="LysM"/>
</dbReference>
<dbReference type="Gene3D" id="3.10.350.10">
    <property type="entry name" value="LysM domain"/>
    <property type="match status" value="2"/>
</dbReference>
<keyword evidence="5" id="KW-1185">Reference proteome</keyword>
<feature type="domain" description="LysM" evidence="3">
    <location>
        <begin position="742"/>
        <end position="785"/>
    </location>
</feature>
<feature type="compositionally biased region" description="Polar residues" evidence="1">
    <location>
        <begin position="464"/>
        <end position="474"/>
    </location>
</feature>
<dbReference type="SUPFAM" id="SSF54106">
    <property type="entry name" value="LysM domain"/>
    <property type="match status" value="2"/>
</dbReference>
<feature type="compositionally biased region" description="Low complexity" evidence="1">
    <location>
        <begin position="521"/>
        <end position="536"/>
    </location>
</feature>
<evidence type="ECO:0000256" key="2">
    <source>
        <dbReference type="SAM" id="SignalP"/>
    </source>
</evidence>
<evidence type="ECO:0000313" key="5">
    <source>
        <dbReference type="Proteomes" id="UP000606008"/>
    </source>
</evidence>
<dbReference type="EMBL" id="WAEL01000002">
    <property type="protein sequence ID" value="NID09783.1"/>
    <property type="molecule type" value="Genomic_DNA"/>
</dbReference>
<organism evidence="4 5">
    <name type="scientific">Fibrivirga algicola</name>
    <dbReference type="NCBI Taxonomy" id="2950420"/>
    <lineage>
        <taxon>Bacteria</taxon>
        <taxon>Pseudomonadati</taxon>
        <taxon>Bacteroidota</taxon>
        <taxon>Cytophagia</taxon>
        <taxon>Cytophagales</taxon>
        <taxon>Spirosomataceae</taxon>
        <taxon>Fibrivirga</taxon>
    </lineage>
</organism>
<feature type="region of interest" description="Disordered" evidence="1">
    <location>
        <begin position="710"/>
        <end position="736"/>
    </location>
</feature>
<evidence type="ECO:0000313" key="4">
    <source>
        <dbReference type="EMBL" id="NID09783.1"/>
    </source>
</evidence>
<gene>
    <name evidence="4" type="ORF">F7231_06340</name>
</gene>
<sequence>MKYALTLFSFWFALTAFAQPVPSPTVPAQVTFADLTVRFDPDARRLIQQDVNALMNNRQYWNAKLDRALLYFPIIETILLNEKIPTDFKYLALQESSLTPDAVSSSQAVGFWQFKRETAQDYGMVVNEEVDERKNISSSTAAAARYLRRSNGMYTNWLSALFSFYLGTGGISKIVSPEWANSQDITLNGSTDRYMLRFFAHKLAVEYAIRTYQPVNTFSLVEYTGGAGKTIDEIANELSLNANDIRTYNRWLLIDHVPIDKPYALVIPTPNGQINDLRQRIAHTTDKPIKAVVTDDIGFPVLKRVTLATSSTSDPILYEINGLPGIQAQVGDNAGSLARKARISLSSFLRFNDLGERDAIAVGEVYYLAKKRKKALVPFHTARTDETMRGISQRYALRLKKLLRYNRMDRVQKLQVGRVLWLRERRPSKTPIEIINAPTPPVYDNSPATPSNRPVVERPGLETPANSQANNIPRNASERKRYQPKLVGSATPSTVPDERSAEVSTAPSRPTPEPATPPTRPAVQAPTPTVTTAVTPDKTNPGETVEVPVATPRDAGSPQRTIIVRSEGETVRERTTPARQVAGTYPETPDVAANTGGNQSGRTATPVKKPQPQQQSSTELTPIPRNQQATLPPLPPMMSDRPEATTPGSTKGRTMRHTIEAGQTYYSLSRYYGVRVDDLLAANNLTLGDKLSVGQTLVVQNVPAGYPTGQPTSAPAAVPAGAPRSGSPIPPTTVAPPVSEPTYHVVAKGETLYRISKTYNVTVEQLMQWNDLRDLGVKEGQKLKVSQ</sequence>
<feature type="compositionally biased region" description="Polar residues" evidence="1">
    <location>
        <begin position="618"/>
        <end position="630"/>
    </location>
</feature>
<feature type="compositionally biased region" description="Low complexity" evidence="1">
    <location>
        <begin position="608"/>
        <end position="617"/>
    </location>
</feature>
<name>A0ABX0QGC7_9BACT</name>
<dbReference type="PANTHER" id="PTHR33734">
    <property type="entry name" value="LYSM DOMAIN-CONTAINING GPI-ANCHORED PROTEIN 2"/>
    <property type="match status" value="1"/>
</dbReference>
<dbReference type="InterPro" id="IPR023346">
    <property type="entry name" value="Lysozyme-like_dom_sf"/>
</dbReference>
<feature type="domain" description="LysM" evidence="3">
    <location>
        <begin position="655"/>
        <end position="699"/>
    </location>
</feature>
<accession>A0ABX0QGC7</accession>
<feature type="compositionally biased region" description="Pro residues" evidence="1">
    <location>
        <begin position="509"/>
        <end position="520"/>
    </location>
</feature>
<dbReference type="SMART" id="SM00257">
    <property type="entry name" value="LysM"/>
    <property type="match status" value="4"/>
</dbReference>
<proteinExistence type="predicted"/>
<dbReference type="RefSeq" id="WP_166691320.1">
    <property type="nucleotide sequence ID" value="NZ_WAEL01000002.1"/>
</dbReference>
<dbReference type="Pfam" id="PF01464">
    <property type="entry name" value="SLT"/>
    <property type="match status" value="1"/>
</dbReference>
<evidence type="ECO:0000256" key="1">
    <source>
        <dbReference type="SAM" id="MobiDB-lite"/>
    </source>
</evidence>
<dbReference type="CDD" id="cd16894">
    <property type="entry name" value="MltD-like"/>
    <property type="match status" value="1"/>
</dbReference>
<protein>
    <submittedName>
        <fullName evidence="4">LysM peptidoglycan-binding domain-containing protein</fullName>
    </submittedName>
</protein>
<dbReference type="InterPro" id="IPR008258">
    <property type="entry name" value="Transglycosylase_SLT_dom_1"/>
</dbReference>
<dbReference type="InterPro" id="IPR036779">
    <property type="entry name" value="LysM_dom_sf"/>
</dbReference>
<dbReference type="Gene3D" id="1.10.530.10">
    <property type="match status" value="1"/>
</dbReference>
<dbReference type="SUPFAM" id="SSF53955">
    <property type="entry name" value="Lysozyme-like"/>
    <property type="match status" value="1"/>
</dbReference>
<comment type="caution">
    <text evidence="4">The sequence shown here is derived from an EMBL/GenBank/DDBJ whole genome shotgun (WGS) entry which is preliminary data.</text>
</comment>
<feature type="compositionally biased region" description="Basic and acidic residues" evidence="1">
    <location>
        <begin position="566"/>
        <end position="576"/>
    </location>
</feature>
<feature type="domain" description="LysM" evidence="3">
    <location>
        <begin position="378"/>
        <end position="422"/>
    </location>
</feature>
<keyword evidence="2" id="KW-0732">Signal</keyword>